<organism evidence="1 2">
    <name type="scientific">Euphydryas editha</name>
    <name type="common">Edith's checkerspot</name>
    <dbReference type="NCBI Taxonomy" id="104508"/>
    <lineage>
        <taxon>Eukaryota</taxon>
        <taxon>Metazoa</taxon>
        <taxon>Ecdysozoa</taxon>
        <taxon>Arthropoda</taxon>
        <taxon>Hexapoda</taxon>
        <taxon>Insecta</taxon>
        <taxon>Pterygota</taxon>
        <taxon>Neoptera</taxon>
        <taxon>Endopterygota</taxon>
        <taxon>Lepidoptera</taxon>
        <taxon>Glossata</taxon>
        <taxon>Ditrysia</taxon>
        <taxon>Papilionoidea</taxon>
        <taxon>Nymphalidae</taxon>
        <taxon>Nymphalinae</taxon>
        <taxon>Euphydryas</taxon>
    </lineage>
</organism>
<dbReference type="EMBL" id="CAKOGL010000014">
    <property type="protein sequence ID" value="CAH2094452.1"/>
    <property type="molecule type" value="Genomic_DNA"/>
</dbReference>
<name>A0AAU9U6H7_EUPED</name>
<dbReference type="AlphaFoldDB" id="A0AAU9U6H7"/>
<proteinExistence type="predicted"/>
<reference evidence="1" key="1">
    <citation type="submission" date="2022-03" db="EMBL/GenBank/DDBJ databases">
        <authorList>
            <person name="Tunstrom K."/>
        </authorList>
    </citation>
    <scope>NUCLEOTIDE SEQUENCE</scope>
</reference>
<evidence type="ECO:0000313" key="1">
    <source>
        <dbReference type="EMBL" id="CAH2094452.1"/>
    </source>
</evidence>
<dbReference type="Proteomes" id="UP001153954">
    <property type="component" value="Unassembled WGS sequence"/>
</dbReference>
<keyword evidence="2" id="KW-1185">Reference proteome</keyword>
<evidence type="ECO:0000313" key="2">
    <source>
        <dbReference type="Proteomes" id="UP001153954"/>
    </source>
</evidence>
<protein>
    <submittedName>
        <fullName evidence="1">Uncharacterized protein</fullName>
    </submittedName>
</protein>
<gene>
    <name evidence="1" type="ORF">EEDITHA_LOCUS10014</name>
</gene>
<sequence length="68" mass="7844">MNQPKTKVDNDDLKDTMEAVLSYKSLELAVAFNIYDKTVLIVLRQIGKINKYVQKGFSENLLNLVRQQ</sequence>
<accession>A0AAU9U6H7</accession>
<comment type="caution">
    <text evidence="1">The sequence shown here is derived from an EMBL/GenBank/DDBJ whole genome shotgun (WGS) entry which is preliminary data.</text>
</comment>